<dbReference type="AlphaFoldDB" id="A0AAV3RRK1"/>
<dbReference type="Pfam" id="PF21530">
    <property type="entry name" value="Pif1_2B_dom"/>
    <property type="match status" value="1"/>
</dbReference>
<dbReference type="Proteomes" id="UP001454036">
    <property type="component" value="Unassembled WGS sequence"/>
</dbReference>
<organism evidence="2 3">
    <name type="scientific">Lithospermum erythrorhizon</name>
    <name type="common">Purple gromwell</name>
    <name type="synonym">Lithospermum officinale var. erythrorhizon</name>
    <dbReference type="NCBI Taxonomy" id="34254"/>
    <lineage>
        <taxon>Eukaryota</taxon>
        <taxon>Viridiplantae</taxon>
        <taxon>Streptophyta</taxon>
        <taxon>Embryophyta</taxon>
        <taxon>Tracheophyta</taxon>
        <taxon>Spermatophyta</taxon>
        <taxon>Magnoliopsida</taxon>
        <taxon>eudicotyledons</taxon>
        <taxon>Gunneridae</taxon>
        <taxon>Pentapetalae</taxon>
        <taxon>asterids</taxon>
        <taxon>lamiids</taxon>
        <taxon>Boraginales</taxon>
        <taxon>Boraginaceae</taxon>
        <taxon>Boraginoideae</taxon>
        <taxon>Lithospermeae</taxon>
        <taxon>Lithospermum</taxon>
    </lineage>
</organism>
<keyword evidence="2" id="KW-0067">ATP-binding</keyword>
<feature type="domain" description="DNA helicase Pif1-like 2B" evidence="1">
    <location>
        <begin position="106"/>
        <end position="149"/>
    </location>
</feature>
<gene>
    <name evidence="2" type="ORF">LIER_42326</name>
</gene>
<evidence type="ECO:0000259" key="1">
    <source>
        <dbReference type="Pfam" id="PF21530"/>
    </source>
</evidence>
<comment type="caution">
    <text evidence="2">The sequence shown here is derived from an EMBL/GenBank/DDBJ whole genome shotgun (WGS) entry which is preliminary data.</text>
</comment>
<accession>A0AAV3RRK1</accession>
<keyword evidence="2" id="KW-0547">Nucleotide-binding</keyword>
<keyword evidence="3" id="KW-1185">Reference proteome</keyword>
<dbReference type="CDD" id="cd18809">
    <property type="entry name" value="SF1_C_RecD"/>
    <property type="match status" value="1"/>
</dbReference>
<evidence type="ECO:0000313" key="2">
    <source>
        <dbReference type="EMBL" id="GAA0183019.1"/>
    </source>
</evidence>
<proteinExistence type="predicted"/>
<protein>
    <submittedName>
        <fullName evidence="2">DNA helicase</fullName>
    </submittedName>
</protein>
<dbReference type="EMBL" id="BAABME010028962">
    <property type="protein sequence ID" value="GAA0183019.1"/>
    <property type="molecule type" value="Genomic_DNA"/>
</dbReference>
<reference evidence="2 3" key="1">
    <citation type="submission" date="2024-01" db="EMBL/GenBank/DDBJ databases">
        <title>The complete chloroplast genome sequence of Lithospermum erythrorhizon: insights into the phylogenetic relationship among Boraginaceae species and the maternal lineages of purple gromwells.</title>
        <authorList>
            <person name="Okada T."/>
            <person name="Watanabe K."/>
        </authorList>
    </citation>
    <scope>NUCLEOTIDE SEQUENCE [LARGE SCALE GENOMIC DNA]</scope>
</reference>
<dbReference type="InterPro" id="IPR049163">
    <property type="entry name" value="Pif1-like_2B_dom"/>
</dbReference>
<name>A0AAV3RRK1_LITER</name>
<keyword evidence="2" id="KW-0347">Helicase</keyword>
<evidence type="ECO:0000313" key="3">
    <source>
        <dbReference type="Proteomes" id="UP001454036"/>
    </source>
</evidence>
<sequence length="265" mass="29835">MEYLIKIRNGNEPVNDLGQVDIPIPMVIPFTTFAESLEQLVSHVYPYLNCLRLRPFDMMCRAILSPKNEFVDDINSMLIDRMPGESATYVSDDRAKNISSQGDYVDYLNSLEPKGLPQHKLVLKVNSPIVLLRNINPVNSLCNSTRLICKTLRPNVIGAVIATGQFVGRLVWIPRIPLEPIPADNKYLVPFVRCQIPVRLCFTMTINKSQGQTLDYVGIYLKQPVFSHGQLYVALSRLRRGGNVKVLIIPPTYSDKSTTFTANVV</sequence>
<dbReference type="PANTHER" id="PTHR10492">
    <property type="match status" value="1"/>
</dbReference>
<dbReference type="PANTHER" id="PTHR10492:SF57">
    <property type="entry name" value="ATP-DEPENDENT DNA HELICASE"/>
    <property type="match status" value="1"/>
</dbReference>
<keyword evidence="2" id="KW-0378">Hydrolase</keyword>
<dbReference type="GO" id="GO:0004386">
    <property type="term" value="F:helicase activity"/>
    <property type="evidence" value="ECO:0007669"/>
    <property type="project" value="UniProtKB-KW"/>
</dbReference>
<dbReference type="SUPFAM" id="SSF52540">
    <property type="entry name" value="P-loop containing nucleoside triphosphate hydrolases"/>
    <property type="match status" value="1"/>
</dbReference>
<dbReference type="Gene3D" id="3.40.50.300">
    <property type="entry name" value="P-loop containing nucleotide triphosphate hydrolases"/>
    <property type="match status" value="1"/>
</dbReference>
<dbReference type="InterPro" id="IPR027417">
    <property type="entry name" value="P-loop_NTPase"/>
</dbReference>